<evidence type="ECO:0000313" key="5">
    <source>
        <dbReference type="Proteomes" id="UP000004995"/>
    </source>
</evidence>
<dbReference type="OrthoDB" id="638130at2759"/>
<dbReference type="CDD" id="cd09917">
    <property type="entry name" value="F-box_SF"/>
    <property type="match status" value="1"/>
</dbReference>
<organism evidence="3">
    <name type="scientific">Setaria italica</name>
    <name type="common">Foxtail millet</name>
    <name type="synonym">Panicum italicum</name>
    <dbReference type="NCBI Taxonomy" id="4555"/>
    <lineage>
        <taxon>Eukaryota</taxon>
        <taxon>Viridiplantae</taxon>
        <taxon>Streptophyta</taxon>
        <taxon>Embryophyta</taxon>
        <taxon>Tracheophyta</taxon>
        <taxon>Spermatophyta</taxon>
        <taxon>Magnoliopsida</taxon>
        <taxon>Liliopsida</taxon>
        <taxon>Poales</taxon>
        <taxon>Poaceae</taxon>
        <taxon>PACMAD clade</taxon>
        <taxon>Panicoideae</taxon>
        <taxon>Panicodae</taxon>
        <taxon>Paniceae</taxon>
        <taxon>Cenchrinae</taxon>
        <taxon>Setaria</taxon>
    </lineage>
</organism>
<dbReference type="Pfam" id="PF00646">
    <property type="entry name" value="F-box"/>
    <property type="match status" value="1"/>
</dbReference>
<dbReference type="PANTHER" id="PTHR44259">
    <property type="entry name" value="OS07G0183000 PROTEIN-RELATED"/>
    <property type="match status" value="1"/>
</dbReference>
<feature type="domain" description="F-box" evidence="1">
    <location>
        <begin position="14"/>
        <end position="52"/>
    </location>
</feature>
<dbReference type="Pfam" id="PF03478">
    <property type="entry name" value="Beta-prop_KIB1-4"/>
    <property type="match status" value="1"/>
</dbReference>
<dbReference type="InterPro" id="IPR050942">
    <property type="entry name" value="F-box_BR-signaling"/>
</dbReference>
<dbReference type="Proteomes" id="UP000004995">
    <property type="component" value="Unassembled WGS sequence"/>
</dbReference>
<dbReference type="EMBL" id="CM003528">
    <property type="protein sequence ID" value="RCV06217.1"/>
    <property type="molecule type" value="Genomic_DNA"/>
</dbReference>
<dbReference type="Gramene" id="KQL29458">
    <property type="protein sequence ID" value="KQL29458"/>
    <property type="gene ID" value="SETIT_019952mg"/>
</dbReference>
<gene>
    <name evidence="3" type="ORF">SETIT_1G145700v2</name>
</gene>
<name>K3Z091_SETIT</name>
<sequence>MLSSIMLVMPTVQWCELHTEIWGEIISHIDVLDVMSFSTTCKSLESVCKTLRATILKLGSAILVTCQPDQDGLWTKDDLKTGKFGLHDIFNALSFCCVNEGLQRRIWLGGKGDWLVTTNTSLDLEVLNPITRTKVPLPSFGNNLSGIELPSYREPNVIFPPFARDVAHVILSQTPSHTDGYEAITLFSDGLLAYTAQGENIWRVLKNPTDHDDNAYNYYPKVLLDVIVYRGWVIAVEEDGDIFAWDMSGPDLTPVHVPTPETTPSEEEVEHVFYLAISPSDQLILACLYGHVFGHNSNRNKMVWNEHDRFEQLDSISMFGFDEANVTWSIHPL</sequence>
<dbReference type="HOGENOM" id="CLU_051262_0_0_1"/>
<dbReference type="InterPro" id="IPR001810">
    <property type="entry name" value="F-box_dom"/>
</dbReference>
<evidence type="ECO:0000259" key="1">
    <source>
        <dbReference type="Pfam" id="PF00646"/>
    </source>
</evidence>
<reference evidence="3" key="2">
    <citation type="submission" date="2015-07" db="EMBL/GenBank/DDBJ databases">
        <authorList>
            <person name="Noorani M."/>
        </authorList>
    </citation>
    <scope>NUCLEOTIDE SEQUENCE</scope>
    <source>
        <strain evidence="3">Yugu1</strain>
    </source>
</reference>
<evidence type="ECO:0000313" key="4">
    <source>
        <dbReference type="EnsemblPlants" id="KQL29458"/>
    </source>
</evidence>
<protein>
    <submittedName>
        <fullName evidence="3 4">Uncharacterized protein</fullName>
    </submittedName>
</protein>
<evidence type="ECO:0000259" key="2">
    <source>
        <dbReference type="Pfam" id="PF03478"/>
    </source>
</evidence>
<dbReference type="InterPro" id="IPR005174">
    <property type="entry name" value="KIB1-4_b-propeller"/>
</dbReference>
<feature type="domain" description="KIB1-4 beta-propeller" evidence="2">
    <location>
        <begin position="102"/>
        <end position="328"/>
    </location>
</feature>
<proteinExistence type="predicted"/>
<evidence type="ECO:0000313" key="3">
    <source>
        <dbReference type="EMBL" id="RCV06217.1"/>
    </source>
</evidence>
<reference evidence="4" key="3">
    <citation type="submission" date="2018-08" db="UniProtKB">
        <authorList>
            <consortium name="EnsemblPlants"/>
        </authorList>
    </citation>
    <scope>IDENTIFICATION</scope>
    <source>
        <strain evidence="4">Yugu1</strain>
    </source>
</reference>
<dbReference type="EnsemblPlants" id="KQL29458">
    <property type="protein sequence ID" value="KQL29458"/>
    <property type="gene ID" value="SETIT_019952mg"/>
</dbReference>
<keyword evidence="5" id="KW-1185">Reference proteome</keyword>
<dbReference type="InterPro" id="IPR011041">
    <property type="entry name" value="Quinoprot_gluc/sorb_DH_b-prop"/>
</dbReference>
<accession>K3Z091</accession>
<reference evidence="3 5" key="1">
    <citation type="journal article" date="2012" name="Nat. Biotechnol.">
        <title>Reference genome sequence of the model plant Setaria.</title>
        <authorList>
            <person name="Bennetzen J.L."/>
            <person name="Schmutz J."/>
            <person name="Wang H."/>
            <person name="Percifield R."/>
            <person name="Hawkins J."/>
            <person name="Pontaroli A.C."/>
            <person name="Estep M."/>
            <person name="Feng L."/>
            <person name="Vaughn J.N."/>
            <person name="Grimwood J."/>
            <person name="Jenkins J."/>
            <person name="Barry K."/>
            <person name="Lindquist E."/>
            <person name="Hellsten U."/>
            <person name="Deshpande S."/>
            <person name="Wang X."/>
            <person name="Wu X."/>
            <person name="Mitros T."/>
            <person name="Triplett J."/>
            <person name="Yang X."/>
            <person name="Ye C.Y."/>
            <person name="Mauro-Herrera M."/>
            <person name="Wang L."/>
            <person name="Li P."/>
            <person name="Sharma M."/>
            <person name="Sharma R."/>
            <person name="Ronald P.C."/>
            <person name="Panaud O."/>
            <person name="Kellogg E.A."/>
            <person name="Brutnell T.P."/>
            <person name="Doust A.N."/>
            <person name="Tuskan G.A."/>
            <person name="Rokhsar D."/>
            <person name="Devos K.M."/>
        </authorList>
    </citation>
    <scope>NUCLEOTIDE SEQUENCE [LARGE SCALE GENOMIC DNA]</scope>
    <source>
        <strain evidence="5">cv. Yugu1</strain>
        <strain evidence="3">Yugu1</strain>
    </source>
</reference>
<dbReference type="SUPFAM" id="SSF50952">
    <property type="entry name" value="Soluble quinoprotein glucose dehydrogenase"/>
    <property type="match status" value="1"/>
</dbReference>
<dbReference type="AlphaFoldDB" id="K3Z091"/>
<dbReference type="EMBL" id="AGNK02000245">
    <property type="status" value="NOT_ANNOTATED_CDS"/>
    <property type="molecule type" value="Genomic_DNA"/>
</dbReference>
<dbReference type="PANTHER" id="PTHR44259:SF34">
    <property type="entry name" value="DUF295 DOMAIN-CONTAINING PROTEIN"/>
    <property type="match status" value="1"/>
</dbReference>